<sequence length="131" mass="14373">MNTQTHPEQLTGGCLCESIRYTVRFSEEYPYPPDPHTCQCTTCRKQSGALIVHSVTVSTSQLSWTTAPPAEFPSSPGFFRGFCPKCGSALTYRAVEPAPDNVELLAETFDEDVLKGPWAVGLTKPIGGQFW</sequence>
<organism evidence="6 7">
    <name type="scientific">Gymnopus androsaceus JB14</name>
    <dbReference type="NCBI Taxonomy" id="1447944"/>
    <lineage>
        <taxon>Eukaryota</taxon>
        <taxon>Fungi</taxon>
        <taxon>Dikarya</taxon>
        <taxon>Basidiomycota</taxon>
        <taxon>Agaricomycotina</taxon>
        <taxon>Agaricomycetes</taxon>
        <taxon>Agaricomycetidae</taxon>
        <taxon>Agaricales</taxon>
        <taxon>Marasmiineae</taxon>
        <taxon>Omphalotaceae</taxon>
        <taxon>Gymnopus</taxon>
    </lineage>
</organism>
<dbReference type="PROSITE" id="PS51891">
    <property type="entry name" value="CENP_V_GFA"/>
    <property type="match status" value="1"/>
</dbReference>
<evidence type="ECO:0000313" key="6">
    <source>
        <dbReference type="EMBL" id="KAE9383993.1"/>
    </source>
</evidence>
<dbReference type="AlphaFoldDB" id="A0A6A4GF30"/>
<dbReference type="Gene3D" id="3.90.1590.10">
    <property type="entry name" value="glutathione-dependent formaldehyde- activating enzyme (gfa)"/>
    <property type="match status" value="1"/>
</dbReference>
<evidence type="ECO:0000256" key="2">
    <source>
        <dbReference type="ARBA" id="ARBA00022723"/>
    </source>
</evidence>
<reference evidence="6" key="1">
    <citation type="journal article" date="2019" name="Environ. Microbiol.">
        <title>Fungal ecological strategies reflected in gene transcription - a case study of two litter decomposers.</title>
        <authorList>
            <person name="Barbi F."/>
            <person name="Kohler A."/>
            <person name="Barry K."/>
            <person name="Baskaran P."/>
            <person name="Daum C."/>
            <person name="Fauchery L."/>
            <person name="Ihrmark K."/>
            <person name="Kuo A."/>
            <person name="LaButti K."/>
            <person name="Lipzen A."/>
            <person name="Morin E."/>
            <person name="Grigoriev I.V."/>
            <person name="Henrissat B."/>
            <person name="Lindahl B."/>
            <person name="Martin F."/>
        </authorList>
    </citation>
    <scope>NUCLEOTIDE SEQUENCE</scope>
    <source>
        <strain evidence="6">JB14</strain>
    </source>
</reference>
<dbReference type="EMBL" id="ML770259">
    <property type="protein sequence ID" value="KAE9383993.1"/>
    <property type="molecule type" value="Genomic_DNA"/>
</dbReference>
<dbReference type="InterPro" id="IPR006913">
    <property type="entry name" value="CENP-V/GFA"/>
</dbReference>
<dbReference type="InterPro" id="IPR011057">
    <property type="entry name" value="Mss4-like_sf"/>
</dbReference>
<evidence type="ECO:0000256" key="3">
    <source>
        <dbReference type="ARBA" id="ARBA00022833"/>
    </source>
</evidence>
<dbReference type="GO" id="GO:0046872">
    <property type="term" value="F:metal ion binding"/>
    <property type="evidence" value="ECO:0007669"/>
    <property type="project" value="UniProtKB-KW"/>
</dbReference>
<feature type="non-terminal residue" evidence="6">
    <location>
        <position position="131"/>
    </location>
</feature>
<evidence type="ECO:0000256" key="4">
    <source>
        <dbReference type="ARBA" id="ARBA00023239"/>
    </source>
</evidence>
<keyword evidence="4" id="KW-0456">Lyase</keyword>
<dbReference type="SUPFAM" id="SSF51316">
    <property type="entry name" value="Mss4-like"/>
    <property type="match status" value="1"/>
</dbReference>
<feature type="domain" description="CENP-V/GFA" evidence="5">
    <location>
        <begin position="10"/>
        <end position="131"/>
    </location>
</feature>
<evidence type="ECO:0000313" key="7">
    <source>
        <dbReference type="Proteomes" id="UP000799118"/>
    </source>
</evidence>
<evidence type="ECO:0000259" key="5">
    <source>
        <dbReference type="PROSITE" id="PS51891"/>
    </source>
</evidence>
<dbReference type="Pfam" id="PF04828">
    <property type="entry name" value="GFA"/>
    <property type="match status" value="1"/>
</dbReference>
<gene>
    <name evidence="6" type="ORF">BT96DRAFT_690378</name>
</gene>
<accession>A0A6A4GF30</accession>
<name>A0A6A4GF30_9AGAR</name>
<keyword evidence="2" id="KW-0479">Metal-binding</keyword>
<protein>
    <recommendedName>
        <fullName evidence="5">CENP-V/GFA domain-containing protein</fullName>
    </recommendedName>
</protein>
<dbReference type="PANTHER" id="PTHR33337">
    <property type="entry name" value="GFA DOMAIN-CONTAINING PROTEIN"/>
    <property type="match status" value="1"/>
</dbReference>
<keyword evidence="3" id="KW-0862">Zinc</keyword>
<evidence type="ECO:0000256" key="1">
    <source>
        <dbReference type="ARBA" id="ARBA00005495"/>
    </source>
</evidence>
<dbReference type="GO" id="GO:0016846">
    <property type="term" value="F:carbon-sulfur lyase activity"/>
    <property type="evidence" value="ECO:0007669"/>
    <property type="project" value="InterPro"/>
</dbReference>
<proteinExistence type="inferred from homology"/>
<dbReference type="PANTHER" id="PTHR33337:SF40">
    <property type="entry name" value="CENP-V_GFA DOMAIN-CONTAINING PROTEIN-RELATED"/>
    <property type="match status" value="1"/>
</dbReference>
<dbReference type="OrthoDB" id="6329284at2759"/>
<dbReference type="Proteomes" id="UP000799118">
    <property type="component" value="Unassembled WGS sequence"/>
</dbReference>
<comment type="similarity">
    <text evidence="1">Belongs to the Gfa family.</text>
</comment>
<keyword evidence="7" id="KW-1185">Reference proteome</keyword>